<dbReference type="OrthoDB" id="511181at2759"/>
<proteinExistence type="predicted"/>
<comment type="caution">
    <text evidence="1">The sequence shown here is derived from an EMBL/GenBank/DDBJ whole genome shotgun (WGS) entry which is preliminary data.</text>
</comment>
<keyword evidence="2" id="KW-1185">Reference proteome</keyword>
<evidence type="ECO:0000313" key="2">
    <source>
        <dbReference type="Proteomes" id="UP001055712"/>
    </source>
</evidence>
<dbReference type="AlphaFoldDB" id="A0A9D4TJL5"/>
<protein>
    <submittedName>
        <fullName evidence="1">Uncharacterized protein</fullName>
    </submittedName>
</protein>
<evidence type="ECO:0000313" key="1">
    <source>
        <dbReference type="EMBL" id="KAI3427228.1"/>
    </source>
</evidence>
<dbReference type="Pfam" id="PF09493">
    <property type="entry name" value="DUF2389"/>
    <property type="match status" value="1"/>
</dbReference>
<organism evidence="1 2">
    <name type="scientific">Chlorella vulgaris</name>
    <name type="common">Green alga</name>
    <dbReference type="NCBI Taxonomy" id="3077"/>
    <lineage>
        <taxon>Eukaryota</taxon>
        <taxon>Viridiplantae</taxon>
        <taxon>Chlorophyta</taxon>
        <taxon>core chlorophytes</taxon>
        <taxon>Trebouxiophyceae</taxon>
        <taxon>Chlorellales</taxon>
        <taxon>Chlorellaceae</taxon>
        <taxon>Chlorella clade</taxon>
        <taxon>Chlorella</taxon>
    </lineage>
</organism>
<dbReference type="EMBL" id="SIDB01000010">
    <property type="protein sequence ID" value="KAI3427228.1"/>
    <property type="molecule type" value="Genomic_DNA"/>
</dbReference>
<dbReference type="Proteomes" id="UP001055712">
    <property type="component" value="Unassembled WGS sequence"/>
</dbReference>
<name>A0A9D4TJL5_CHLVU</name>
<sequence length="233" mass="24872">MALTRHWGVPIGGCWHSAIGGSPVRLPVPHQPRSAKCTAARCSSSEPDSDDSAEPRYSGSAFVRQPLISPYKRTAACRRCNGCGSVQCTQCGGTGRLARGGYQKRNPINVARVIGSKWTAMERTFGWRHFRVMQKKGQGKGTFVLMTATCDESTQFWVNMQNLKDRDRWASGWLQKQETLALEQQRKQAAATGPAAAAAVAGGAVSGTACKACGASGTLPCPLCSLAGQVVEL</sequence>
<gene>
    <name evidence="1" type="ORF">D9Q98_007163</name>
</gene>
<reference evidence="1" key="2">
    <citation type="submission" date="2020-11" db="EMBL/GenBank/DDBJ databases">
        <authorList>
            <person name="Cecchin M."/>
            <person name="Marcolungo L."/>
            <person name="Rossato M."/>
            <person name="Girolomoni L."/>
            <person name="Cosentino E."/>
            <person name="Cuine S."/>
            <person name="Li-Beisson Y."/>
            <person name="Delledonne M."/>
            <person name="Ballottari M."/>
        </authorList>
    </citation>
    <scope>NUCLEOTIDE SEQUENCE</scope>
    <source>
        <strain evidence="1">211/11P</strain>
        <tissue evidence="1">Whole cell</tissue>
    </source>
</reference>
<dbReference type="NCBIfam" id="TIGR02450">
    <property type="entry name" value="TIGR02450 family Trp-rich protein"/>
    <property type="match status" value="1"/>
</dbReference>
<reference evidence="1" key="1">
    <citation type="journal article" date="2019" name="Plant J.">
        <title>Chlorella vulgaris genome assembly and annotation reveals the molecular basis for metabolic acclimation to high light conditions.</title>
        <authorList>
            <person name="Cecchin M."/>
            <person name="Marcolungo L."/>
            <person name="Rossato M."/>
            <person name="Girolomoni L."/>
            <person name="Cosentino E."/>
            <person name="Cuine S."/>
            <person name="Li-Beisson Y."/>
            <person name="Delledonne M."/>
            <person name="Ballottari M."/>
        </authorList>
    </citation>
    <scope>NUCLEOTIDE SEQUENCE</scope>
    <source>
        <strain evidence="1">211/11P</strain>
    </source>
</reference>
<accession>A0A9D4TJL5</accession>
<dbReference type="InterPro" id="IPR012663">
    <property type="entry name" value="CHP02450_Tryp"/>
</dbReference>